<feature type="transmembrane region" description="Helical" evidence="1">
    <location>
        <begin position="155"/>
        <end position="178"/>
    </location>
</feature>
<accession>A0ABR8Q9V6</accession>
<feature type="transmembrane region" description="Helical" evidence="1">
    <location>
        <begin position="109"/>
        <end position="125"/>
    </location>
</feature>
<name>A0ABR8Q9V6_9CELL</name>
<gene>
    <name evidence="2" type="ORF">H9657_02855</name>
</gene>
<comment type="caution">
    <text evidence="2">The sequence shown here is derived from an EMBL/GenBank/DDBJ whole genome shotgun (WGS) entry which is preliminary data.</text>
</comment>
<feature type="transmembrane region" description="Helical" evidence="1">
    <location>
        <begin position="131"/>
        <end position="148"/>
    </location>
</feature>
<reference evidence="2 3" key="1">
    <citation type="submission" date="2020-08" db="EMBL/GenBank/DDBJ databases">
        <title>A Genomic Blueprint of the Chicken Gut Microbiome.</title>
        <authorList>
            <person name="Gilroy R."/>
            <person name="Ravi A."/>
            <person name="Getino M."/>
            <person name="Pursley I."/>
            <person name="Horton D.L."/>
            <person name="Alikhan N.-F."/>
            <person name="Baker D."/>
            <person name="Gharbi K."/>
            <person name="Hall N."/>
            <person name="Watson M."/>
            <person name="Adriaenssens E.M."/>
            <person name="Foster-Nyarko E."/>
            <person name="Jarju S."/>
            <person name="Secka A."/>
            <person name="Antonio M."/>
            <person name="Oren A."/>
            <person name="Chaudhuri R."/>
            <person name="La Ragione R.M."/>
            <person name="Hildebrand F."/>
            <person name="Pallen M.J."/>
        </authorList>
    </citation>
    <scope>NUCLEOTIDE SEQUENCE [LARGE SCALE GENOMIC DNA]</scope>
    <source>
        <strain evidence="2 3">Sa3CUA2</strain>
    </source>
</reference>
<keyword evidence="1" id="KW-1133">Transmembrane helix</keyword>
<keyword evidence="1" id="KW-0812">Transmembrane</keyword>
<evidence type="ECO:0000256" key="1">
    <source>
        <dbReference type="SAM" id="Phobius"/>
    </source>
</evidence>
<feature type="transmembrane region" description="Helical" evidence="1">
    <location>
        <begin position="85"/>
        <end position="102"/>
    </location>
</feature>
<feature type="transmembrane region" description="Helical" evidence="1">
    <location>
        <begin position="298"/>
        <end position="316"/>
    </location>
</feature>
<dbReference type="Proteomes" id="UP000604241">
    <property type="component" value="Unassembled WGS sequence"/>
</dbReference>
<organism evidence="2 3">
    <name type="scientific">Cellulomonas avistercoris</name>
    <dbReference type="NCBI Taxonomy" id="2762242"/>
    <lineage>
        <taxon>Bacteria</taxon>
        <taxon>Bacillati</taxon>
        <taxon>Actinomycetota</taxon>
        <taxon>Actinomycetes</taxon>
        <taxon>Micrococcales</taxon>
        <taxon>Cellulomonadaceae</taxon>
        <taxon>Cellulomonas</taxon>
    </lineage>
</organism>
<dbReference type="EMBL" id="JACSQV010000002">
    <property type="protein sequence ID" value="MBD7917216.1"/>
    <property type="molecule type" value="Genomic_DNA"/>
</dbReference>
<proteinExistence type="predicted"/>
<sequence>MLLALIGVAAFVTSAVLNSTAVSSSGVGNFFVVALFLASGSVVLKGQSEAVQYVTSLACGTSAYYILAYVFGFGPVNIQSGFAELWKYGLAYPMAILATALACRSRRRLVLAPAVLVFLGCVGLILDYRSFGVVCLVSAAGTLANSMSPKAAVRLVVVGALAACLAIVVPAMIAAGIFGDAVRERTLAQGNISGPMLLAGRTEPPLSLAAISERPVIGWGDAQQIGNNTVSRGAALAWSLGMQDPKAYLPFWIRNGGAISLHSVLFGSWVEGGVLAAALPIALLCLFATALVRARGRWGAVVMLVASSGIWNVIFSPWSGNLSVQLAGHAIVAAYACAPSKPRVQQRGGVGDFSVDGVAGEPGA</sequence>
<dbReference type="RefSeq" id="WP_191780156.1">
    <property type="nucleotide sequence ID" value="NZ_JACSQV010000002.1"/>
</dbReference>
<feature type="transmembrane region" description="Helical" evidence="1">
    <location>
        <begin position="272"/>
        <end position="291"/>
    </location>
</feature>
<keyword evidence="1" id="KW-0472">Membrane</keyword>
<keyword evidence="3" id="KW-1185">Reference proteome</keyword>
<feature type="transmembrane region" description="Helical" evidence="1">
    <location>
        <begin position="51"/>
        <end position="73"/>
    </location>
</feature>
<evidence type="ECO:0000313" key="3">
    <source>
        <dbReference type="Proteomes" id="UP000604241"/>
    </source>
</evidence>
<evidence type="ECO:0000313" key="2">
    <source>
        <dbReference type="EMBL" id="MBD7917216.1"/>
    </source>
</evidence>
<protein>
    <submittedName>
        <fullName evidence="2">Uncharacterized protein</fullName>
    </submittedName>
</protein>